<evidence type="ECO:0000313" key="1">
    <source>
        <dbReference type="EMBL" id="KJR81445.1"/>
    </source>
</evidence>
<comment type="caution">
    <text evidence="1">The sequence shown here is derived from an EMBL/GenBank/DDBJ whole genome shotgun (WGS) entry which is preliminary data.</text>
</comment>
<evidence type="ECO:0000313" key="2">
    <source>
        <dbReference type="Proteomes" id="UP000033710"/>
    </source>
</evidence>
<name>A0A0F2LY95_SPOSC</name>
<gene>
    <name evidence="1" type="ORF">SPSK_01342</name>
</gene>
<dbReference type="GeneID" id="27663546"/>
<dbReference type="Proteomes" id="UP000033710">
    <property type="component" value="Unassembled WGS sequence"/>
</dbReference>
<sequence>MGAEQRDVRWKRRDKTPTGADQLHVHHAWYPARRPSLSLDPGVFPLVLSAACRLAASGGLCPFAGIPYWPR</sequence>
<accession>A0A0F2LY95</accession>
<reference evidence="1 2" key="2">
    <citation type="journal article" date="2015" name="Eukaryot. Cell">
        <title>Asexual propagation of a virulent clone complex in a human and feline outbreak of sporotrichosis.</title>
        <authorList>
            <person name="Teixeira Mde M."/>
            <person name="Rodrigues A.M."/>
            <person name="Tsui C.K."/>
            <person name="de Almeida L.G."/>
            <person name="Van Diepeningen A.D."/>
            <person name="van den Ende B.G."/>
            <person name="Fernandes G.F."/>
            <person name="Kano R."/>
            <person name="Hamelin R.C."/>
            <person name="Lopes-Bezerra L.M."/>
            <person name="Vasconcelos A.T."/>
            <person name="de Hoog S."/>
            <person name="de Camargo Z.P."/>
            <person name="Felipe M.S."/>
        </authorList>
    </citation>
    <scope>NUCLEOTIDE SEQUENCE [LARGE SCALE GENOMIC DNA]</scope>
    <source>
        <strain evidence="1 2">1099-18</strain>
    </source>
</reference>
<dbReference type="AlphaFoldDB" id="A0A0F2LY95"/>
<proteinExistence type="predicted"/>
<dbReference type="EMBL" id="AXCR01000011">
    <property type="protein sequence ID" value="KJR81445.1"/>
    <property type="molecule type" value="Genomic_DNA"/>
</dbReference>
<dbReference type="VEuPathDB" id="FungiDB:SPSK_01342"/>
<dbReference type="RefSeq" id="XP_016584121.1">
    <property type="nucleotide sequence ID" value="XM_016728269.1"/>
</dbReference>
<dbReference type="KEGG" id="ssck:SPSK_01342"/>
<organism evidence="1 2">
    <name type="scientific">Sporothrix schenckii 1099-18</name>
    <dbReference type="NCBI Taxonomy" id="1397361"/>
    <lineage>
        <taxon>Eukaryota</taxon>
        <taxon>Fungi</taxon>
        <taxon>Dikarya</taxon>
        <taxon>Ascomycota</taxon>
        <taxon>Pezizomycotina</taxon>
        <taxon>Sordariomycetes</taxon>
        <taxon>Sordariomycetidae</taxon>
        <taxon>Ophiostomatales</taxon>
        <taxon>Ophiostomataceae</taxon>
        <taxon>Sporothrix</taxon>
    </lineage>
</organism>
<reference evidence="1 2" key="1">
    <citation type="journal article" date="2014" name="BMC Genomics">
        <title>Comparative genomics of the major fungal agents of human and animal Sporotrichosis: Sporothrix schenckii and Sporothrix brasiliensis.</title>
        <authorList>
            <person name="Teixeira M.M."/>
            <person name="de Almeida L.G."/>
            <person name="Kubitschek-Barreira P."/>
            <person name="Alves F.L."/>
            <person name="Kioshima E.S."/>
            <person name="Abadio A.K."/>
            <person name="Fernandes L."/>
            <person name="Derengowski L.S."/>
            <person name="Ferreira K.S."/>
            <person name="Souza R.C."/>
            <person name="Ruiz J.C."/>
            <person name="de Andrade N.C."/>
            <person name="Paes H.C."/>
            <person name="Nicola A.M."/>
            <person name="Albuquerque P."/>
            <person name="Gerber A.L."/>
            <person name="Martins V.P."/>
            <person name="Peconick L.D."/>
            <person name="Neto A.V."/>
            <person name="Chaucanez C.B."/>
            <person name="Silva P.A."/>
            <person name="Cunha O.L."/>
            <person name="de Oliveira F.F."/>
            <person name="dos Santos T.C."/>
            <person name="Barros A.L."/>
            <person name="Soares M.A."/>
            <person name="de Oliveira L.M."/>
            <person name="Marini M.M."/>
            <person name="Villalobos-Duno H."/>
            <person name="Cunha M.M."/>
            <person name="de Hoog S."/>
            <person name="da Silveira J.F."/>
            <person name="Henrissat B."/>
            <person name="Nino-Vega G.A."/>
            <person name="Cisalpino P.S."/>
            <person name="Mora-Montes H.M."/>
            <person name="Almeida S.R."/>
            <person name="Stajich J.E."/>
            <person name="Lopes-Bezerra L.M."/>
            <person name="Vasconcelos A.T."/>
            <person name="Felipe M.S."/>
        </authorList>
    </citation>
    <scope>NUCLEOTIDE SEQUENCE [LARGE SCALE GENOMIC DNA]</scope>
    <source>
        <strain evidence="1 2">1099-18</strain>
    </source>
</reference>
<protein>
    <submittedName>
        <fullName evidence="1">Uncharacterized protein</fullName>
    </submittedName>
</protein>